<reference evidence="6" key="3">
    <citation type="submission" date="2020-04" db="EMBL/GenBank/DDBJ databases">
        <title>Genome analysis and biological profiling of marine Cellulosimicrobium funkei MOSEL-ME6.</title>
        <authorList>
            <person name="Tanveer F."/>
            <person name="Xie Y."/>
            <person name="Shinwari Z.K."/>
        </authorList>
    </citation>
    <scope>NUCLEOTIDE SEQUENCE [LARGE SCALE GENOMIC DNA]</scope>
    <source>
        <strain evidence="6">MOSEL-ME25</strain>
    </source>
</reference>
<protein>
    <submittedName>
        <fullName evidence="1 2">Veg</fullName>
    </submittedName>
</protein>
<dbReference type="RefSeq" id="WP_031547719.1">
    <property type="nucleotide sequence ID" value="NZ_BMCA01000002.1"/>
</dbReference>
<dbReference type="EMBL" id="NPEZ01000002">
    <property type="protein sequence ID" value="OZT77323.1"/>
    <property type="molecule type" value="Genomic_DNA"/>
</dbReference>
<gene>
    <name evidence="3" type="ORF">CFN03_05085</name>
    <name evidence="2" type="ORF">F7P68_0010625</name>
    <name evidence="1" type="ORF">SN16_09245</name>
</gene>
<dbReference type="Pfam" id="PF06257">
    <property type="entry name" value="VEG"/>
    <property type="match status" value="1"/>
</dbReference>
<name>A0A0C2H9I3_9STAP</name>
<dbReference type="EMBL" id="JABEVU030000001">
    <property type="protein sequence ID" value="MDB0580982.1"/>
    <property type="molecule type" value="Genomic_DNA"/>
</dbReference>
<dbReference type="Proteomes" id="UP000031546">
    <property type="component" value="Unassembled WGS sequence"/>
</dbReference>
<accession>A0A0C2H9I3</accession>
<dbReference type="OrthoDB" id="5469at2"/>
<dbReference type="GO" id="GO:0006355">
    <property type="term" value="P:regulation of DNA-templated transcription"/>
    <property type="evidence" value="ECO:0007669"/>
    <property type="project" value="InterPro"/>
</dbReference>
<evidence type="ECO:0000313" key="4">
    <source>
        <dbReference type="Proteomes" id="UP000031546"/>
    </source>
</evidence>
<dbReference type="EMBL" id="JXII01000007">
    <property type="protein sequence ID" value="KIH70435.1"/>
    <property type="molecule type" value="Genomic_DNA"/>
</dbReference>
<evidence type="ECO:0000313" key="3">
    <source>
        <dbReference type="EMBL" id="OZT77323.1"/>
    </source>
</evidence>
<dbReference type="AlphaFoldDB" id="A0A0C2H9I3"/>
<evidence type="ECO:0000313" key="1">
    <source>
        <dbReference type="EMBL" id="KIH70435.1"/>
    </source>
</evidence>
<dbReference type="PANTHER" id="PTHR40026:SF1">
    <property type="entry name" value="PROTEIN VEG"/>
    <property type="match status" value="1"/>
</dbReference>
<keyword evidence="6" id="KW-1185">Reference proteome</keyword>
<dbReference type="Proteomes" id="UP000216682">
    <property type="component" value="Unassembled WGS sequence"/>
</dbReference>
<dbReference type="STRING" id="45670.SN16_09245"/>
<reference evidence="3 5" key="2">
    <citation type="submission" date="2017-07" db="EMBL/GenBank/DDBJ databases">
        <title>Shotgun whole genome sequences of three halophilic bacterial isolates.</title>
        <authorList>
            <person name="Pozzo T."/>
            <person name="Higdon S.M."/>
            <person name="Quillaguaman J."/>
        </authorList>
    </citation>
    <scope>NUCLEOTIDE SEQUENCE [LARGE SCALE GENOMIC DNA]</scope>
    <source>
        <strain evidence="3 5">BU-1</strain>
    </source>
</reference>
<proteinExistence type="predicted"/>
<organism evidence="1 4">
    <name type="scientific">Salinicoccus roseus</name>
    <dbReference type="NCBI Taxonomy" id="45670"/>
    <lineage>
        <taxon>Bacteria</taxon>
        <taxon>Bacillati</taxon>
        <taxon>Bacillota</taxon>
        <taxon>Bacilli</taxon>
        <taxon>Bacillales</taxon>
        <taxon>Staphylococcaceae</taxon>
        <taxon>Salinicoccus</taxon>
    </lineage>
</organism>
<dbReference type="PIRSF" id="PIRSF037257">
    <property type="entry name" value="DUF1021"/>
    <property type="match status" value="1"/>
</dbReference>
<reference evidence="2 6" key="5">
    <citation type="submission" date="2022-12" db="EMBL/GenBank/DDBJ databases">
        <title>Genome analysis and biological profiling of marine Salinicoccus roseus MOSEL-ME25.</title>
        <authorList>
            <person name="Mirza F.T."/>
            <person name="Xie Y."/>
            <person name="Shinwari Z.K."/>
        </authorList>
    </citation>
    <scope>NUCLEOTIDE SEQUENCE [LARGE SCALE GENOMIC DNA]</scope>
    <source>
        <strain evidence="2 6">MOSEL-ME25</strain>
    </source>
</reference>
<sequence>MPKTLVDIKNILDCQLGNPVLLRANGGRKKLIERRGILRETYPSVFVVELDQEEHSFERVSYTYTDVLTSNVEVTFYNEEREAFVIQ</sequence>
<evidence type="ECO:0000313" key="6">
    <source>
        <dbReference type="Proteomes" id="UP000527860"/>
    </source>
</evidence>
<evidence type="ECO:0000313" key="5">
    <source>
        <dbReference type="Proteomes" id="UP000216682"/>
    </source>
</evidence>
<reference evidence="1 4" key="1">
    <citation type="submission" date="2015-01" db="EMBL/GenBank/DDBJ databases">
        <title>Genome sequences of high lactate-tolerant strain Salinicoccus roseus W12 with industrial interest.</title>
        <authorList>
            <person name="Wang H."/>
            <person name="Yu B."/>
        </authorList>
    </citation>
    <scope>NUCLEOTIDE SEQUENCE [LARGE SCALE GENOMIC DNA]</scope>
    <source>
        <strain evidence="1 4">W12</strain>
    </source>
</reference>
<dbReference type="GeneID" id="77845741"/>
<dbReference type="Gene3D" id="2.30.30.100">
    <property type="match status" value="1"/>
</dbReference>
<dbReference type="Proteomes" id="UP000527860">
    <property type="component" value="Unassembled WGS sequence"/>
</dbReference>
<dbReference type="PANTHER" id="PTHR40026">
    <property type="entry name" value="PROTEIN VEG"/>
    <property type="match status" value="1"/>
</dbReference>
<evidence type="ECO:0000313" key="2">
    <source>
        <dbReference type="EMBL" id="MDB0580982.1"/>
    </source>
</evidence>
<comment type="caution">
    <text evidence="1">The sequence shown here is derived from an EMBL/GenBank/DDBJ whole genome shotgun (WGS) entry which is preliminary data.</text>
</comment>
<reference evidence="2" key="4">
    <citation type="submission" date="2020-04" db="EMBL/GenBank/DDBJ databases">
        <authorList>
            <person name="Tanveer F."/>
            <person name="Xie Y."/>
            <person name="Shinwari Z.K."/>
        </authorList>
    </citation>
    <scope>NUCLEOTIDE SEQUENCE</scope>
    <source>
        <strain evidence="2">MOSEL-ME25</strain>
    </source>
</reference>
<dbReference type="InterPro" id="IPR009366">
    <property type="entry name" value="Protein_Veg"/>
</dbReference>